<dbReference type="AlphaFoldDB" id="A0A9P3CAH9"/>
<reference evidence="2 3" key="1">
    <citation type="submission" date="2021-01" db="EMBL/GenBank/DDBJ databases">
        <title>Cercospora kikuchii MAFF 305040 whole genome shotgun sequence.</title>
        <authorList>
            <person name="Kashiwa T."/>
            <person name="Suzuki T."/>
        </authorList>
    </citation>
    <scope>NUCLEOTIDE SEQUENCE [LARGE SCALE GENOMIC DNA]</scope>
    <source>
        <strain evidence="2 3">MAFF 305040</strain>
    </source>
</reference>
<evidence type="ECO:0000256" key="1">
    <source>
        <dbReference type="SAM" id="Coils"/>
    </source>
</evidence>
<dbReference type="GeneID" id="68285625"/>
<evidence type="ECO:0000313" key="3">
    <source>
        <dbReference type="Proteomes" id="UP000825890"/>
    </source>
</evidence>
<comment type="caution">
    <text evidence="2">The sequence shown here is derived from an EMBL/GenBank/DDBJ whole genome shotgun (WGS) entry which is preliminary data.</text>
</comment>
<protein>
    <submittedName>
        <fullName evidence="2">Uncharacterized protein</fullName>
    </submittedName>
</protein>
<dbReference type="Proteomes" id="UP000825890">
    <property type="component" value="Unassembled WGS sequence"/>
</dbReference>
<keyword evidence="3" id="KW-1185">Reference proteome</keyword>
<evidence type="ECO:0000313" key="2">
    <source>
        <dbReference type="EMBL" id="GIZ36580.1"/>
    </source>
</evidence>
<proteinExistence type="predicted"/>
<gene>
    <name evidence="2" type="ORF">CKM354_000005000</name>
</gene>
<keyword evidence="1" id="KW-0175">Coiled coil</keyword>
<name>A0A9P3CAH9_9PEZI</name>
<sequence>MNNNSTEESDECIRVGGKVGVGRIAPVQARGKKTNHAAAKAPRGARAVFQFNQPVEASKKRRAEEQLSEAARGRTVTEQIQSLKTLIVQLIDQNEDRQEEVEKQRQEIGALRSEIETMRKLLQQSKPARATYATAATTGMKAAPTADATRPPRGDRVMHSQRLRVEDDGSAITINTTRFRGEKTDFALVMAGLQQGIDATPAVQGVKIKCLRQLPSERINIVFASEADTAKAKEHSGWLNIAMPEAYMKSDAWYPVKCDIVSKQAVLDATVEGGRSLRREVCAEFAVDNRRDDIDFTAMKASWLSKIDPRKRTGSLVIWLKNKVAADYLLMAGQALFGGGAYGAFCSRYEPSTADKICFNCNAYGHL</sequence>
<dbReference type="EMBL" id="BOLY01000001">
    <property type="protein sequence ID" value="GIZ36580.1"/>
    <property type="molecule type" value="Genomic_DNA"/>
</dbReference>
<dbReference type="RefSeq" id="XP_044651067.1">
    <property type="nucleotide sequence ID" value="XM_044795132.1"/>
</dbReference>
<dbReference type="OrthoDB" id="3942868at2759"/>
<accession>A0A9P3CAH9</accession>
<feature type="coiled-coil region" evidence="1">
    <location>
        <begin position="80"/>
        <end position="121"/>
    </location>
</feature>
<organism evidence="2 3">
    <name type="scientific">Cercospora kikuchii</name>
    <dbReference type="NCBI Taxonomy" id="84275"/>
    <lineage>
        <taxon>Eukaryota</taxon>
        <taxon>Fungi</taxon>
        <taxon>Dikarya</taxon>
        <taxon>Ascomycota</taxon>
        <taxon>Pezizomycotina</taxon>
        <taxon>Dothideomycetes</taxon>
        <taxon>Dothideomycetidae</taxon>
        <taxon>Mycosphaerellales</taxon>
        <taxon>Mycosphaerellaceae</taxon>
        <taxon>Cercospora</taxon>
    </lineage>
</organism>